<evidence type="ECO:0000313" key="2">
    <source>
        <dbReference type="EMBL" id="KKN53835.1"/>
    </source>
</evidence>
<reference evidence="2" key="1">
    <citation type="journal article" date="2015" name="Nature">
        <title>Complex archaea that bridge the gap between prokaryotes and eukaryotes.</title>
        <authorList>
            <person name="Spang A."/>
            <person name="Saw J.H."/>
            <person name="Jorgensen S.L."/>
            <person name="Zaremba-Niedzwiedzka K."/>
            <person name="Martijn J."/>
            <person name="Lind A.E."/>
            <person name="van Eijk R."/>
            <person name="Schleper C."/>
            <person name="Guy L."/>
            <person name="Ettema T.J."/>
        </authorList>
    </citation>
    <scope>NUCLEOTIDE SEQUENCE</scope>
</reference>
<gene>
    <name evidence="2" type="ORF">LCGC14_0598610</name>
</gene>
<evidence type="ECO:0000256" key="1">
    <source>
        <dbReference type="SAM" id="MobiDB-lite"/>
    </source>
</evidence>
<feature type="region of interest" description="Disordered" evidence="1">
    <location>
        <begin position="218"/>
        <end position="281"/>
    </location>
</feature>
<organism evidence="2">
    <name type="scientific">marine sediment metagenome</name>
    <dbReference type="NCBI Taxonomy" id="412755"/>
    <lineage>
        <taxon>unclassified sequences</taxon>
        <taxon>metagenomes</taxon>
        <taxon>ecological metagenomes</taxon>
    </lineage>
</organism>
<protein>
    <submittedName>
        <fullName evidence="2">Uncharacterized protein</fullName>
    </submittedName>
</protein>
<proteinExistence type="predicted"/>
<dbReference type="EMBL" id="LAZR01000955">
    <property type="protein sequence ID" value="KKN53835.1"/>
    <property type="molecule type" value="Genomic_DNA"/>
</dbReference>
<dbReference type="AlphaFoldDB" id="A0A0F9RBG5"/>
<sequence length="718" mass="80986">MPFGVYKNFADCVAKNQSKSNPKAYCATIQKKVEGKKESKISEKFGKIDLKEIQGEYHSKGYIATTHKDSVGDIIQKETMDQWADDINSADNSTADNVSIHHKREDLNLAGRGEKSARVEQLDDGEYGLFVDTHHNKTHPDFADTVYQIDNDFLTHYSIEFDTHDESSTSRENVGGDWVRYIEPGTDLVGYGLASPRTVVNENTQIQEHGYKELIHFKEKHSEGKKMQKKEEKPAEEAPTEEPKDAPKEEPTKEAPKEEKKEDTPEEKKDEKPAEGKEDIKELKETIRKEVIADLKETVEKKKPIIVNKEKIEKKEMELKELNDFKEAMTKEPTATNYKERAYEQSKILELQWKEASNLHSALDKKSAWIGGSQNSTSSPFEIKEGKIQFKTLTTDSNYVGAQTTYWDALDNYEQTPAELNDIYGPVIINQLNEETTAWNLLPKDNMSGASAIRFRARTAEGGSNPPGSVAYGSTPNWTRYAVRRKFNLNFVTYKADVAVEFEEIELARAAGGIGDIYADEIKWATSKLMSNINVDLLTSSTTPSESEPYTFEQTIKTTGNLYGKSVQASGYTTLAAAGVDDVDSAPITLEKMRAMIDAVRIKGAKITDIAFITSYTQRRKVITQYQAIQRSFPTSARIGFEGQVEIDGVPIYPDKDANADDLWLVDLTHMRVGVKKAATYVEFGLTELKRKGIIWMMVNLYNTNPSHNYWAFDFATT</sequence>
<accession>A0A0F9RBG5</accession>
<name>A0A0F9RBG5_9ZZZZ</name>
<comment type="caution">
    <text evidence="2">The sequence shown here is derived from an EMBL/GenBank/DDBJ whole genome shotgun (WGS) entry which is preliminary data.</text>
</comment>